<proteinExistence type="predicted"/>
<sequence length="1120" mass="120918">MPSFFSKVFGRKKDEKEVQSPTTPTTEKRLSAPPLLEGKYEAISPSNASPSTNHFPDNTRLTATSSKDSPLALFRPRSRNVEHTRKSNVSASPAPHLTLNLPEEQAKSNRALDVVFESVPEEAAAKDVGERRLSPAETLRLVQACSKAIVEHGGLETLGLMHPHWYAASNEVQKRLVSLFLLSLASKSPASSPQSAAAMFDSELKYTRSPHDVAAILRWGLRHLKLEGTSFGKGASEWEWYATFASSERQADFPPTAFSKTLVPLLPSSHVQLLTTTLDIIESLAAHAELNGSSGSKLSKLFGLWLVSAQPPNKEEDWADFYKRWETAGRILEHLFLAHVREESSLLKMPLRLSELVKQYPYGTVPSAETNEDLPFLVQPRFSTRRYDALFVRLGTELRAIDSPRPPRQHPLHLLSQAIKAKTSEKAVLADDVVTIWEDIRKQALTGEKAADGSPVLSQILDDETIRILSLVPGWEANSTTPTQPTETSPPIAPIIRAPTHRVRRSSSLGIANKPSANGNGHDAGAPPTDWADFSKLGFGESSLGQNLNLSLNDSDVEVTAPKAETLSPSKRRRASSPRRGRKSLDKERDHTGAGNTKELPVLLTQVGTVTIDEAFFDFWSDALLDPISADWPTFAVYQLKRSAWKYTILIVEQMFTRPTPPPLPPLPQFENTGRRASSPRPSLTPSGRGRRSFNFSPTVKRFSFFSNHNTSATDVNPKAPAQKTKGVLTTSTMSPKIGELGQILSEEAEPGPGSVKAADVPKESISQGLGISVAESAEENTKKQAKEGISQPIEAASVAVLDPAVPVEVEEKKSEPITVSEDKEKEDLPPVPLVGAEATASTNDIPPAAVEPVKTEEEAPVRPSIFSDNAALSTADVLADSNHEKQLPPAPEVVVLTGSTPGPQVSLDASEPVALAQASKESTEQMTPEPIVVEAPTPPTKDGTIADATEVKPADSSSSEPEKETSEERSLPAVETEPVVANIRDPHADEPLGDEPVASDTPTALEDAVPENVGVPVNVDVQDTVPVEGSHQHDNLQETLTSESKVPTEAHIVAPSSSEVSPPQPSQEQPPSDLLEASSVSHDTPEEPQSEAVANGGSTPQHPEPEPHKDDSTVENTSS</sequence>
<evidence type="ECO:0000313" key="2">
    <source>
        <dbReference type="Proteomes" id="UP001055072"/>
    </source>
</evidence>
<reference evidence="1" key="1">
    <citation type="journal article" date="2021" name="Environ. Microbiol.">
        <title>Gene family expansions and transcriptome signatures uncover fungal adaptations to wood decay.</title>
        <authorList>
            <person name="Hage H."/>
            <person name="Miyauchi S."/>
            <person name="Viragh M."/>
            <person name="Drula E."/>
            <person name="Min B."/>
            <person name="Chaduli D."/>
            <person name="Navarro D."/>
            <person name="Favel A."/>
            <person name="Norest M."/>
            <person name="Lesage-Meessen L."/>
            <person name="Balint B."/>
            <person name="Merenyi Z."/>
            <person name="de Eugenio L."/>
            <person name="Morin E."/>
            <person name="Martinez A.T."/>
            <person name="Baldrian P."/>
            <person name="Stursova M."/>
            <person name="Martinez M.J."/>
            <person name="Novotny C."/>
            <person name="Magnuson J.K."/>
            <person name="Spatafora J.W."/>
            <person name="Maurice S."/>
            <person name="Pangilinan J."/>
            <person name="Andreopoulos W."/>
            <person name="LaButti K."/>
            <person name="Hundley H."/>
            <person name="Na H."/>
            <person name="Kuo A."/>
            <person name="Barry K."/>
            <person name="Lipzen A."/>
            <person name="Henrissat B."/>
            <person name="Riley R."/>
            <person name="Ahrendt S."/>
            <person name="Nagy L.G."/>
            <person name="Grigoriev I.V."/>
            <person name="Martin F."/>
            <person name="Rosso M.N."/>
        </authorList>
    </citation>
    <scope>NUCLEOTIDE SEQUENCE</scope>
    <source>
        <strain evidence="1">CBS 384.51</strain>
    </source>
</reference>
<evidence type="ECO:0000313" key="1">
    <source>
        <dbReference type="EMBL" id="KAI0083606.1"/>
    </source>
</evidence>
<dbReference type="Proteomes" id="UP001055072">
    <property type="component" value="Unassembled WGS sequence"/>
</dbReference>
<accession>A0ACB8TNN2</accession>
<name>A0ACB8TNN2_9APHY</name>
<organism evidence="1 2">
    <name type="scientific">Irpex rosettiformis</name>
    <dbReference type="NCBI Taxonomy" id="378272"/>
    <lineage>
        <taxon>Eukaryota</taxon>
        <taxon>Fungi</taxon>
        <taxon>Dikarya</taxon>
        <taxon>Basidiomycota</taxon>
        <taxon>Agaricomycotina</taxon>
        <taxon>Agaricomycetes</taxon>
        <taxon>Polyporales</taxon>
        <taxon>Irpicaceae</taxon>
        <taxon>Irpex</taxon>
    </lineage>
</organism>
<protein>
    <submittedName>
        <fullName evidence="1">Uncharacterized protein</fullName>
    </submittedName>
</protein>
<keyword evidence="2" id="KW-1185">Reference proteome</keyword>
<gene>
    <name evidence="1" type="ORF">BDY19DRAFT_1078982</name>
</gene>
<comment type="caution">
    <text evidence="1">The sequence shown here is derived from an EMBL/GenBank/DDBJ whole genome shotgun (WGS) entry which is preliminary data.</text>
</comment>
<dbReference type="EMBL" id="MU274959">
    <property type="protein sequence ID" value="KAI0083606.1"/>
    <property type="molecule type" value="Genomic_DNA"/>
</dbReference>